<dbReference type="Pfam" id="PF00501">
    <property type="entry name" value="AMP-binding"/>
    <property type="match status" value="1"/>
</dbReference>
<dbReference type="Gene3D" id="3.30.300.30">
    <property type="match status" value="1"/>
</dbReference>
<dbReference type="RefSeq" id="WP_144258725.1">
    <property type="nucleotide sequence ID" value="NZ_CP041636.1"/>
</dbReference>
<evidence type="ECO:0000313" key="4">
    <source>
        <dbReference type="Proteomes" id="UP000317496"/>
    </source>
</evidence>
<dbReference type="Proteomes" id="UP000317496">
    <property type="component" value="Chromosome"/>
</dbReference>
<proteinExistence type="predicted"/>
<organism evidence="3 4">
    <name type="scientific">Ferrovibrio terrae</name>
    <dbReference type="NCBI Taxonomy" id="2594003"/>
    <lineage>
        <taxon>Bacteria</taxon>
        <taxon>Pseudomonadati</taxon>
        <taxon>Pseudomonadota</taxon>
        <taxon>Alphaproteobacteria</taxon>
        <taxon>Rhodospirillales</taxon>
        <taxon>Rhodospirillaceae</taxon>
        <taxon>Ferrovibrio</taxon>
    </lineage>
</organism>
<keyword evidence="4" id="KW-1185">Reference proteome</keyword>
<dbReference type="Gene3D" id="3.40.50.12780">
    <property type="entry name" value="N-terminal domain of ligase-like"/>
    <property type="match status" value="1"/>
</dbReference>
<dbReference type="PANTHER" id="PTHR43845">
    <property type="entry name" value="BLR5969 PROTEIN"/>
    <property type="match status" value="1"/>
</dbReference>
<dbReference type="InterPro" id="IPR042099">
    <property type="entry name" value="ANL_N_sf"/>
</dbReference>
<dbReference type="EMBL" id="CP041636">
    <property type="protein sequence ID" value="QDO99729.1"/>
    <property type="molecule type" value="Genomic_DNA"/>
</dbReference>
<accession>A0A516H7J6</accession>
<feature type="domain" description="AMP-dependent synthetase/ligase" evidence="2">
    <location>
        <begin position="152"/>
        <end position="275"/>
    </location>
</feature>
<dbReference type="SUPFAM" id="SSF56801">
    <property type="entry name" value="Acetyl-CoA synthetase-like"/>
    <property type="match status" value="1"/>
</dbReference>
<evidence type="ECO:0000259" key="2">
    <source>
        <dbReference type="Pfam" id="PF00501"/>
    </source>
</evidence>
<evidence type="ECO:0000256" key="1">
    <source>
        <dbReference type="SAM" id="MobiDB-lite"/>
    </source>
</evidence>
<keyword evidence="3" id="KW-0436">Ligase</keyword>
<protein>
    <submittedName>
        <fullName evidence="3">Phenylacetate--CoA ligase</fullName>
    </submittedName>
</protein>
<dbReference type="KEGG" id="fer:FNB15_10865"/>
<dbReference type="AlphaFoldDB" id="A0A516H7J6"/>
<gene>
    <name evidence="3" type="ORF">FNB15_10865</name>
</gene>
<dbReference type="OrthoDB" id="580775at2"/>
<feature type="region of interest" description="Disordered" evidence="1">
    <location>
        <begin position="62"/>
        <end position="81"/>
    </location>
</feature>
<evidence type="ECO:0000313" key="3">
    <source>
        <dbReference type="EMBL" id="QDO99729.1"/>
    </source>
</evidence>
<dbReference type="PANTHER" id="PTHR43845:SF1">
    <property type="entry name" value="BLR5969 PROTEIN"/>
    <property type="match status" value="1"/>
</dbReference>
<dbReference type="GO" id="GO:0016874">
    <property type="term" value="F:ligase activity"/>
    <property type="evidence" value="ECO:0007669"/>
    <property type="project" value="UniProtKB-KW"/>
</dbReference>
<name>A0A516H7J6_9PROT</name>
<dbReference type="InterPro" id="IPR045851">
    <property type="entry name" value="AMP-bd_C_sf"/>
</dbReference>
<reference evidence="3 4" key="1">
    <citation type="submission" date="2019-07" db="EMBL/GenBank/DDBJ databases">
        <title>Genome sequencing for Ferrovibrio sp. K5.</title>
        <authorList>
            <person name="Park S.-J."/>
        </authorList>
    </citation>
    <scope>NUCLEOTIDE SEQUENCE [LARGE SCALE GENOMIC DNA]</scope>
    <source>
        <strain evidence="3 4">K5</strain>
    </source>
</reference>
<sequence>MDKRETRSPAARLKAQLAALRTLVTHAKKTSPYYRDLLKDVKPAKLTSLAALAKLPVTRKSDLAPRQKAKPPLGGLQAGKRSDVAHYFQSPGPLYEAYPHPTTKAKDPFRFSRAIWAAGCRPGDLVHNAFSYHMTPAGRLTEGSAHAIGCPVFPAGTGNTEQQLDAIAQLQPRVYTGTPSFLKILLEKGRELGKPAASLKKGLVGAEALPPSLRAELKALGVDVLQSYGTADLGLVAYESTALEGMILDEDVIVEIVRPGTGDPVTPGEVGEVVVTVLSGNAVYPMIRFATGDLSAVLSGSSPCGRTNTRIKGWMGRADQTTKVKGMFVTPGQIAQIVARHPEIARARLEVSSENNLDAMTLKIESTKATAAAVAETLQSVCKLRGKVEVVALGSLPNDGKVIADLRTYQ</sequence>
<dbReference type="InterPro" id="IPR000873">
    <property type="entry name" value="AMP-dep_synth/lig_dom"/>
</dbReference>